<dbReference type="SMART" id="SM00564">
    <property type="entry name" value="PQQ"/>
    <property type="match status" value="4"/>
</dbReference>
<evidence type="ECO:0000256" key="1">
    <source>
        <dbReference type="SAM" id="SignalP"/>
    </source>
</evidence>
<gene>
    <name evidence="3" type="ORF">BRCON_2160</name>
</gene>
<evidence type="ECO:0000313" key="4">
    <source>
        <dbReference type="Proteomes" id="UP000262583"/>
    </source>
</evidence>
<evidence type="ECO:0000313" key="3">
    <source>
        <dbReference type="EMBL" id="AXA36937.1"/>
    </source>
</evidence>
<keyword evidence="1" id="KW-0732">Signal</keyword>
<dbReference type="Gene3D" id="2.130.10.10">
    <property type="entry name" value="YVTN repeat-like/Quinoprotein amine dehydrogenase"/>
    <property type="match status" value="1"/>
</dbReference>
<feature type="domain" description="Pyrrolo-quinoline quinone repeat" evidence="2">
    <location>
        <begin position="86"/>
        <end position="207"/>
    </location>
</feature>
<dbReference type="PANTHER" id="PTHR34512">
    <property type="entry name" value="CELL SURFACE PROTEIN"/>
    <property type="match status" value="1"/>
</dbReference>
<reference evidence="3 4" key="1">
    <citation type="submission" date="2018-05" db="EMBL/GenBank/DDBJ databases">
        <title>A metagenomic window into the 2 km-deep terrestrial subsurface aquifer revealed taxonomically and functionally diverse microbial community comprising novel uncultured bacterial lineages.</title>
        <authorList>
            <person name="Kadnikov V.V."/>
            <person name="Mardanov A.V."/>
            <person name="Beletsky A.V."/>
            <person name="Banks D."/>
            <person name="Pimenov N.V."/>
            <person name="Frank Y.A."/>
            <person name="Karnachuk O.V."/>
            <person name="Ravin N.V."/>
        </authorList>
    </citation>
    <scope>NUCLEOTIDE SEQUENCE [LARGE SCALE GENOMIC DNA]</scope>
    <source>
        <strain evidence="3">BY</strain>
    </source>
</reference>
<accession>A0A2Z4Y6S3</accession>
<dbReference type="InterPro" id="IPR011047">
    <property type="entry name" value="Quinoprotein_ADH-like_sf"/>
</dbReference>
<dbReference type="KEGG" id="schv:BRCON_2160"/>
<dbReference type="EMBL" id="CP030759">
    <property type="protein sequence ID" value="AXA36937.1"/>
    <property type="molecule type" value="Genomic_DNA"/>
</dbReference>
<dbReference type="InterPro" id="IPR015943">
    <property type="entry name" value="WD40/YVTN_repeat-like_dom_sf"/>
</dbReference>
<dbReference type="InterPro" id="IPR002372">
    <property type="entry name" value="PQQ_rpt_dom"/>
</dbReference>
<protein>
    <submittedName>
        <fullName evidence="3">Putative cell surface protein/ lipoprotein</fullName>
    </submittedName>
</protein>
<proteinExistence type="predicted"/>
<dbReference type="Pfam" id="PF13360">
    <property type="entry name" value="PQQ_2"/>
    <property type="match status" value="1"/>
</dbReference>
<organism evidence="3 4">
    <name type="scientific">Sumerlaea chitinivorans</name>
    <dbReference type="NCBI Taxonomy" id="2250252"/>
    <lineage>
        <taxon>Bacteria</taxon>
        <taxon>Candidatus Sumerlaeota</taxon>
        <taxon>Candidatus Sumerlaeia</taxon>
        <taxon>Candidatus Sumerlaeales</taxon>
        <taxon>Candidatus Sumerlaeaceae</taxon>
        <taxon>Candidatus Sumerlaea</taxon>
    </lineage>
</organism>
<sequence length="500" mass="54719">MRFLAALLCLLNFTSIWATDWPQLQRDAARTGRTPDTVSPPFRARWIWLGPALTLRNRESVTGGPDDLTTRDGYSYPIPPTVPLTLAESVQPVVSGGRLFVGTQEGDVYAISTHDGSTLWSGQLPGGTIVAAAVESGVVAFASVTGIVRAWQADTGILLWSYDSRKSITGAPLAKDGNFFVADHGGYVTALRATNGQVIWRTRVSAPVHGGLAADDATLYVGSEDMRVHALRLNDGALRAQNRVRGQSFRMLWPVVHGNFVWVSSVQTPVIGSEYIMESLMADSPSVAVEETNIARWLAGDTNNGRWPDAGEDWRHLFALRRSDLGESFTVLAGPADGCGIPAMPPAVTNDGRLLTYFKTRHPTFTTVGAFGTNYSIDICAVNPTNGRRQQINNGQLAGMWMWETDNLYALTVAGPWLWLRQNFRGTQVVNLLTSSHRYVQAQIRYYDGGMFFCDVVYRNVPPPIETAEVPIRGRAGVVVVDQLAFFTETFGVTALEHEP</sequence>
<dbReference type="PANTHER" id="PTHR34512:SF30">
    <property type="entry name" value="OUTER MEMBRANE PROTEIN ASSEMBLY FACTOR BAMB"/>
    <property type="match status" value="1"/>
</dbReference>
<name>A0A2Z4Y6S3_SUMC1</name>
<dbReference type="Gene3D" id="2.40.128.630">
    <property type="match status" value="1"/>
</dbReference>
<dbReference type="AlphaFoldDB" id="A0A2Z4Y6S3"/>
<feature type="chain" id="PRO_5016406348" evidence="1">
    <location>
        <begin position="19"/>
        <end position="500"/>
    </location>
</feature>
<keyword evidence="3" id="KW-0449">Lipoprotein</keyword>
<feature type="signal peptide" evidence="1">
    <location>
        <begin position="1"/>
        <end position="18"/>
    </location>
</feature>
<dbReference type="SUPFAM" id="SSF50998">
    <property type="entry name" value="Quinoprotein alcohol dehydrogenase-like"/>
    <property type="match status" value="1"/>
</dbReference>
<evidence type="ECO:0000259" key="2">
    <source>
        <dbReference type="Pfam" id="PF13360"/>
    </source>
</evidence>
<dbReference type="InterPro" id="IPR018391">
    <property type="entry name" value="PQQ_b-propeller_rpt"/>
</dbReference>
<dbReference type="Proteomes" id="UP000262583">
    <property type="component" value="Chromosome"/>
</dbReference>